<evidence type="ECO:0000256" key="2">
    <source>
        <dbReference type="ARBA" id="ARBA00004141"/>
    </source>
</evidence>
<organism evidence="9 10">
    <name type="scientific">Corchorus olitorius</name>
    <dbReference type="NCBI Taxonomy" id="93759"/>
    <lineage>
        <taxon>Eukaryota</taxon>
        <taxon>Viridiplantae</taxon>
        <taxon>Streptophyta</taxon>
        <taxon>Embryophyta</taxon>
        <taxon>Tracheophyta</taxon>
        <taxon>Spermatophyta</taxon>
        <taxon>Magnoliopsida</taxon>
        <taxon>eudicotyledons</taxon>
        <taxon>Gunneridae</taxon>
        <taxon>Pentapetalae</taxon>
        <taxon>rosids</taxon>
        <taxon>malvids</taxon>
        <taxon>Malvales</taxon>
        <taxon>Malvaceae</taxon>
        <taxon>Grewioideae</taxon>
        <taxon>Apeibeae</taxon>
        <taxon>Corchorus</taxon>
    </lineage>
</organism>
<sequence length="837" mass="92982">METNEGYCKSEDKSQREPRVEGEASVLSSNVFLDHAGEGTLTLHPDGLYWKPLDDGGSTCLGLKFVPKLATELKFSDIYAVELIEGDINLESVHSSAGECCLGHDSHDSEMNHFIVHSFQKSKSQPCLWILAAYTFGHKDLQACQMWVNKINDIIDKDAGRPKKLLVFVHPMSGKGNGQRTWDTVAPIFSCAKINTKVIVTQRAGHAFDVMTSTTNEELNSYDGAIAVGGDGFFNEILNGFLSRHKAPFPPAPSDFFDALRNDAGSLVVDQSGAGTETHHNEERHPLLPCSASNESGFCHLGTNDASPSIDKKSEYPLPNQRFRFGIIPAGSTDAIVICTTGARDPITSALHIVLGKRVRLDVAQVVRWQTTSTSKVEPCVRYAASFAGYGFYGDVITESEKYRWMGPKRYDYAGTKVFLRHRSYEAEVAYVEIESEKALSGPDISGMFSKAWSLKRKKPDVCRANCKVCNKKSICSSIPPYMHPQGRTWLKSKGRFLSVGAAIMSNRNERAPDGLVADAHLSDGFLHLLLIKDCPHVLYLWHLTQLARKGGNPLNFDFVEHYKTPAFTFTSLGKESVWNLDVFTQPKAKVLDRFCNVYTGTVWRLITNFFFLGPFSPFFAIRLIMIARYGVLLERGPFDKRTADFVWMLIFGALSLLVMSAVPFLWTPFMAGSLVFMIVYVWSREFPNAKISIYGLVTLKGFYLPWALLALDLIFGGRLMPDIIGMVAGHLYYFLTVLHPLAGGKYVFKTPLWVHKLVAYWGEGIQVNSPVQRDPSAGTAFKGRGYRLGSRGQTSRPSEQQQQQAQAQAPTNNAAAARQPNSGEGVAFRGKSYRLS</sequence>
<dbReference type="PANTHER" id="PTHR12358">
    <property type="entry name" value="SPHINGOSINE KINASE"/>
    <property type="match status" value="1"/>
</dbReference>
<dbReference type="GO" id="GO:0001729">
    <property type="term" value="F:ceramide kinase activity"/>
    <property type="evidence" value="ECO:0007669"/>
    <property type="project" value="TreeGrafter"/>
</dbReference>
<evidence type="ECO:0000256" key="1">
    <source>
        <dbReference type="ARBA" id="ARBA00003292"/>
    </source>
</evidence>
<evidence type="ECO:0000256" key="7">
    <source>
        <dbReference type="SAM" id="Phobius"/>
    </source>
</evidence>
<evidence type="ECO:0000259" key="8">
    <source>
        <dbReference type="PROSITE" id="PS50146"/>
    </source>
</evidence>
<evidence type="ECO:0000256" key="4">
    <source>
        <dbReference type="ARBA" id="ARBA00022989"/>
    </source>
</evidence>
<name>A0A1R3JTU5_9ROSI</name>
<proteinExistence type="predicted"/>
<dbReference type="SUPFAM" id="SSF144091">
    <property type="entry name" value="Rhomboid-like"/>
    <property type="match status" value="1"/>
</dbReference>
<feature type="region of interest" description="Disordered" evidence="6">
    <location>
        <begin position="1"/>
        <end position="21"/>
    </location>
</feature>
<dbReference type="InterPro" id="IPR001206">
    <property type="entry name" value="Diacylglycerol_kinase_cat_dom"/>
</dbReference>
<feature type="compositionally biased region" description="Low complexity" evidence="6">
    <location>
        <begin position="794"/>
        <end position="820"/>
    </location>
</feature>
<dbReference type="InterPro" id="IPR007599">
    <property type="entry name" value="DER1"/>
</dbReference>
<feature type="domain" description="DAGKc" evidence="8">
    <location>
        <begin position="160"/>
        <end position="370"/>
    </location>
</feature>
<dbReference type="InterPro" id="IPR016064">
    <property type="entry name" value="NAD/diacylglycerol_kinase_sf"/>
</dbReference>
<dbReference type="PANTHER" id="PTHR12358:SF6">
    <property type="entry name" value="CERAMIDE KINASE"/>
    <property type="match status" value="1"/>
</dbReference>
<dbReference type="Gene3D" id="3.40.50.10330">
    <property type="entry name" value="Probable inorganic polyphosphate/atp-NAD kinase, domain 1"/>
    <property type="match status" value="1"/>
</dbReference>
<comment type="subcellular location">
    <subcellularLocation>
        <location evidence="2">Membrane</location>
        <topology evidence="2">Multi-pass membrane protein</topology>
    </subcellularLocation>
</comment>
<dbReference type="PROSITE" id="PS50146">
    <property type="entry name" value="DAGK"/>
    <property type="match status" value="1"/>
</dbReference>
<dbReference type="STRING" id="93759.A0A1R3JTU5"/>
<dbReference type="AlphaFoldDB" id="A0A1R3JTU5"/>
<accession>A0A1R3JTU5</accession>
<keyword evidence="10" id="KW-1185">Reference proteome</keyword>
<keyword evidence="5 7" id="KW-0472">Membrane</keyword>
<evidence type="ECO:0000256" key="3">
    <source>
        <dbReference type="ARBA" id="ARBA00022692"/>
    </source>
</evidence>
<dbReference type="OrthoDB" id="530923at2759"/>
<dbReference type="GO" id="GO:0016020">
    <property type="term" value="C:membrane"/>
    <property type="evidence" value="ECO:0007669"/>
    <property type="project" value="UniProtKB-SubCell"/>
</dbReference>
<dbReference type="Pfam" id="PF00781">
    <property type="entry name" value="DAGK_cat"/>
    <property type="match status" value="1"/>
</dbReference>
<evidence type="ECO:0000256" key="5">
    <source>
        <dbReference type="ARBA" id="ARBA00023136"/>
    </source>
</evidence>
<dbReference type="SUPFAM" id="SSF111331">
    <property type="entry name" value="NAD kinase/diacylglycerol kinase-like"/>
    <property type="match status" value="1"/>
</dbReference>
<dbReference type="Proteomes" id="UP000187203">
    <property type="component" value="Unassembled WGS sequence"/>
</dbReference>
<gene>
    <name evidence="9" type="ORF">COLO4_14061</name>
</gene>
<reference evidence="10" key="1">
    <citation type="submission" date="2013-09" db="EMBL/GenBank/DDBJ databases">
        <title>Corchorus olitorius genome sequencing.</title>
        <authorList>
            <person name="Alam M."/>
            <person name="Haque M.S."/>
            <person name="Islam M.S."/>
            <person name="Emdad E.M."/>
            <person name="Islam M.M."/>
            <person name="Ahmed B."/>
            <person name="Halim A."/>
            <person name="Hossen Q.M.M."/>
            <person name="Hossain M.Z."/>
            <person name="Ahmed R."/>
            <person name="Khan M.M."/>
            <person name="Islam R."/>
            <person name="Rashid M.M."/>
            <person name="Khan S.A."/>
            <person name="Rahman M.S."/>
            <person name="Alam M."/>
            <person name="Yahiya A.S."/>
            <person name="Khan M.S."/>
            <person name="Azam M.S."/>
            <person name="Haque T."/>
            <person name="Lashkar M.Z.H."/>
            <person name="Akhand A.I."/>
            <person name="Morshed G."/>
            <person name="Roy S."/>
            <person name="Uddin K.S."/>
            <person name="Rabeya T."/>
            <person name="Hossain A.S."/>
            <person name="Chowdhury A."/>
            <person name="Snigdha A.R."/>
            <person name="Mortoza M.S."/>
            <person name="Matin S.A."/>
            <person name="Hoque S.M.E."/>
            <person name="Islam M.K."/>
            <person name="Roy D.K."/>
            <person name="Haider R."/>
            <person name="Moosa M.M."/>
            <person name="Elias S.M."/>
            <person name="Hasan A.M."/>
            <person name="Jahan S."/>
            <person name="Shafiuddin M."/>
            <person name="Mahmood N."/>
            <person name="Shommy N.S."/>
        </authorList>
    </citation>
    <scope>NUCLEOTIDE SEQUENCE [LARGE SCALE GENOMIC DNA]</scope>
    <source>
        <strain evidence="10">cv. O-4</strain>
    </source>
</reference>
<feature type="region of interest" description="Disordered" evidence="6">
    <location>
        <begin position="772"/>
        <end position="837"/>
    </location>
</feature>
<comment type="caution">
    <text evidence="9">The sequence shown here is derived from an EMBL/GenBank/DDBJ whole genome shotgun (WGS) entry which is preliminary data.</text>
</comment>
<dbReference type="Pfam" id="PF04511">
    <property type="entry name" value="DER1"/>
    <property type="match status" value="1"/>
</dbReference>
<keyword evidence="4 7" id="KW-1133">Transmembrane helix</keyword>
<dbReference type="InterPro" id="IPR017438">
    <property type="entry name" value="ATP-NAD_kinase_N"/>
</dbReference>
<dbReference type="InterPro" id="IPR035952">
    <property type="entry name" value="Rhomboid-like_sf"/>
</dbReference>
<protein>
    <recommendedName>
        <fullName evidence="8">DAGKc domain-containing protein</fullName>
    </recommendedName>
</protein>
<evidence type="ECO:0000313" key="9">
    <source>
        <dbReference type="EMBL" id="OMO98210.1"/>
    </source>
</evidence>
<comment type="function">
    <text evidence="1">May be involved in the degradation process of specific misfolded endoplasmic reticulum (ER) luminal proteins.</text>
</comment>
<dbReference type="InterPro" id="IPR050187">
    <property type="entry name" value="Lipid_Phosphate_FormReg"/>
</dbReference>
<dbReference type="EMBL" id="AWUE01015370">
    <property type="protein sequence ID" value="OMO98210.1"/>
    <property type="molecule type" value="Genomic_DNA"/>
</dbReference>
<evidence type="ECO:0000256" key="6">
    <source>
        <dbReference type="SAM" id="MobiDB-lite"/>
    </source>
</evidence>
<feature type="transmembrane region" description="Helical" evidence="7">
    <location>
        <begin position="643"/>
        <end position="660"/>
    </location>
</feature>
<dbReference type="Gene3D" id="2.60.200.40">
    <property type="match status" value="1"/>
</dbReference>
<feature type="compositionally biased region" description="Basic and acidic residues" evidence="6">
    <location>
        <begin position="8"/>
        <end position="21"/>
    </location>
</feature>
<evidence type="ECO:0000313" key="10">
    <source>
        <dbReference type="Proteomes" id="UP000187203"/>
    </source>
</evidence>
<dbReference type="GO" id="GO:0006672">
    <property type="term" value="P:ceramide metabolic process"/>
    <property type="evidence" value="ECO:0007669"/>
    <property type="project" value="TreeGrafter"/>
</dbReference>
<feature type="transmembrane region" description="Helical" evidence="7">
    <location>
        <begin position="724"/>
        <end position="743"/>
    </location>
</feature>
<keyword evidence="3 7" id="KW-0812">Transmembrane</keyword>
<feature type="transmembrane region" description="Helical" evidence="7">
    <location>
        <begin position="695"/>
        <end position="718"/>
    </location>
</feature>
<feature type="transmembrane region" description="Helical" evidence="7">
    <location>
        <begin position="603"/>
        <end position="622"/>
    </location>
</feature>